<evidence type="ECO:0000313" key="1">
    <source>
        <dbReference type="Ensembl" id="ENSSMAP00000029927.2"/>
    </source>
</evidence>
<accession>A0A8D3B7X8</accession>
<dbReference type="Ensembl" id="ENSSMAT00000030297.2">
    <property type="protein sequence ID" value="ENSSMAP00000029927.2"/>
    <property type="gene ID" value="ENSSMAG00000018356.2"/>
</dbReference>
<name>A0A8D3B7X8_SCOMX</name>
<proteinExistence type="predicted"/>
<evidence type="ECO:0000313" key="2">
    <source>
        <dbReference type="Proteomes" id="UP000694558"/>
    </source>
</evidence>
<organism evidence="1 2">
    <name type="scientific">Scophthalmus maximus</name>
    <name type="common">Turbot</name>
    <name type="synonym">Psetta maxima</name>
    <dbReference type="NCBI Taxonomy" id="52904"/>
    <lineage>
        <taxon>Eukaryota</taxon>
        <taxon>Metazoa</taxon>
        <taxon>Chordata</taxon>
        <taxon>Craniata</taxon>
        <taxon>Vertebrata</taxon>
        <taxon>Euteleostomi</taxon>
        <taxon>Actinopterygii</taxon>
        <taxon>Neopterygii</taxon>
        <taxon>Teleostei</taxon>
        <taxon>Neoteleostei</taxon>
        <taxon>Acanthomorphata</taxon>
        <taxon>Carangaria</taxon>
        <taxon>Pleuronectiformes</taxon>
        <taxon>Pleuronectoidei</taxon>
        <taxon>Scophthalmidae</taxon>
        <taxon>Scophthalmus</taxon>
    </lineage>
</organism>
<dbReference type="Proteomes" id="UP000694558">
    <property type="component" value="Chromosome 16"/>
</dbReference>
<dbReference type="AlphaFoldDB" id="A0A8D3B7X8"/>
<reference evidence="1" key="2">
    <citation type="submission" date="2025-08" db="UniProtKB">
        <authorList>
            <consortium name="Ensembl"/>
        </authorList>
    </citation>
    <scope>IDENTIFICATION</scope>
</reference>
<reference evidence="1" key="1">
    <citation type="submission" date="2023-05" db="EMBL/GenBank/DDBJ databases">
        <title>High-quality long-read genome of Scophthalmus maximus.</title>
        <authorList>
            <person name="Lien S."/>
            <person name="Martinez P."/>
        </authorList>
    </citation>
    <scope>NUCLEOTIDE SEQUENCE [LARGE SCALE GENOMIC DNA]</scope>
</reference>
<protein>
    <submittedName>
        <fullName evidence="1">Uncharacterized protein</fullName>
    </submittedName>
</protein>
<sequence length="60" mass="6398">AAVTPDALLVLPPQLFSSAAAGARPLQAWTRGPETLCVRFTFSSEKVNPRSKPANLVSDF</sequence>